<dbReference type="SUPFAM" id="SSF52218">
    <property type="entry name" value="Flavoproteins"/>
    <property type="match status" value="1"/>
</dbReference>
<dbReference type="EMBL" id="JANRHJ010000002">
    <property type="protein sequence ID" value="MCR8872757.1"/>
    <property type="molecule type" value="Genomic_DNA"/>
</dbReference>
<reference evidence="2 3" key="1">
    <citation type="submission" date="2022-08" db="EMBL/GenBank/DDBJ databases">
        <authorList>
            <person name="Zeman M."/>
            <person name="Kubasova T."/>
        </authorList>
    </citation>
    <scope>NUCLEOTIDE SEQUENCE [LARGE SCALE GENOMIC DNA]</scope>
    <source>
        <strain evidence="2 3">ET62</strain>
    </source>
</reference>
<name>A0AAW5MXG3_9BACT</name>
<proteinExistence type="predicted"/>
<comment type="caution">
    <text evidence="2">The sequence shown here is derived from an EMBL/GenBank/DDBJ whole genome shotgun (WGS) entry which is preliminary data.</text>
</comment>
<gene>
    <name evidence="2" type="ORF">NW209_01770</name>
</gene>
<dbReference type="PANTHER" id="PTHR39201">
    <property type="entry name" value="EXPORTED PROTEIN-RELATED"/>
    <property type="match status" value="1"/>
</dbReference>
<dbReference type="GO" id="GO:0010181">
    <property type="term" value="F:FMN binding"/>
    <property type="evidence" value="ECO:0007669"/>
    <property type="project" value="InterPro"/>
</dbReference>
<evidence type="ECO:0000313" key="3">
    <source>
        <dbReference type="Proteomes" id="UP001204579"/>
    </source>
</evidence>
<evidence type="ECO:0000313" key="2">
    <source>
        <dbReference type="EMBL" id="MCR8872757.1"/>
    </source>
</evidence>
<dbReference type="RefSeq" id="WP_258335243.1">
    <property type="nucleotide sequence ID" value="NZ_JANRHJ010000002.1"/>
</dbReference>
<dbReference type="InterPro" id="IPR029039">
    <property type="entry name" value="Flavoprotein-like_sf"/>
</dbReference>
<protein>
    <recommendedName>
        <fullName evidence="1">Flavodoxin-like domain-containing protein</fullName>
    </recommendedName>
</protein>
<keyword evidence="3" id="KW-1185">Reference proteome</keyword>
<feature type="domain" description="Flavodoxin-like" evidence="1">
    <location>
        <begin position="5"/>
        <end position="74"/>
    </location>
</feature>
<dbReference type="Gene3D" id="3.40.50.360">
    <property type="match status" value="1"/>
</dbReference>
<sequence>MKKRFLGYPNWWGEMPMAVYTFIEKHDWEGRTIVPFCTHEGSGLSGTERRIQSACTGAKVLKGLAVRGSAAQHEQESVRKSVSSWLEKLHL</sequence>
<evidence type="ECO:0000259" key="1">
    <source>
        <dbReference type="Pfam" id="PF12682"/>
    </source>
</evidence>
<dbReference type="InterPro" id="IPR008254">
    <property type="entry name" value="Flavodoxin/NO_synth"/>
</dbReference>
<dbReference type="Proteomes" id="UP001204579">
    <property type="component" value="Unassembled WGS sequence"/>
</dbReference>
<dbReference type="PANTHER" id="PTHR39201:SF1">
    <property type="entry name" value="FLAVODOXIN-LIKE DOMAIN-CONTAINING PROTEIN"/>
    <property type="match status" value="1"/>
</dbReference>
<organism evidence="2 3">
    <name type="scientific">Phocaeicola barnesiae</name>
    <dbReference type="NCBI Taxonomy" id="376804"/>
    <lineage>
        <taxon>Bacteria</taxon>
        <taxon>Pseudomonadati</taxon>
        <taxon>Bacteroidota</taxon>
        <taxon>Bacteroidia</taxon>
        <taxon>Bacteroidales</taxon>
        <taxon>Bacteroidaceae</taxon>
        <taxon>Phocaeicola</taxon>
    </lineage>
</organism>
<dbReference type="AlphaFoldDB" id="A0AAW5MXG3"/>
<accession>A0AAW5MXG3</accession>
<dbReference type="Pfam" id="PF12682">
    <property type="entry name" value="Flavodoxin_4"/>
    <property type="match status" value="1"/>
</dbReference>